<name>A0A0U5F4U7_9PROT</name>
<comment type="function">
    <text evidence="3">Required for rescue of stalled ribosomes mediated by trans-translation. Binds to transfer-messenger RNA (tmRNA), required for stable association of tmRNA with ribosomes. tmRNA and SmpB together mimic tRNA shape, replacing the anticodon stem-loop with SmpB. tmRNA is encoded by the ssrA gene; the 2 termini fold to resemble tRNA(Ala) and it encodes a 'tag peptide', a short internal open reading frame. During trans-translation Ala-aminoacylated tmRNA acts like a tRNA, entering the A-site of stalled ribosomes, displacing the stalled mRNA. The ribosome then switches to translate the ORF on the tmRNA; the nascent peptide is terminated with the 'tag peptide' encoded by the tmRNA and targeted for degradation. The ribosome is freed to recommence translation, which seems to be the essential function of trans-translation.</text>
</comment>
<evidence type="ECO:0000256" key="2">
    <source>
        <dbReference type="ARBA" id="ARBA00022884"/>
    </source>
</evidence>
<gene>
    <name evidence="3 4" type="primary">smpB</name>
    <name evidence="4" type="ORF">AGA_1666</name>
    <name evidence="5" type="ORF">GOB80_00680</name>
</gene>
<dbReference type="NCBIfam" id="TIGR00086">
    <property type="entry name" value="smpB"/>
    <property type="match status" value="1"/>
</dbReference>
<dbReference type="STRING" id="431306.AGA_1666"/>
<dbReference type="InterPro" id="IPR000037">
    <property type="entry name" value="SsrA-bd_prot"/>
</dbReference>
<reference evidence="5 7" key="3">
    <citation type="journal article" date="2020" name="Int. J. Syst. Evol. Microbiol.">
        <title>Novel acetic acid bacteria from cider fermentations: Acetobacter conturbans sp. nov. and Acetobacter fallax sp. nov.</title>
        <authorList>
            <person name="Sombolestani A.S."/>
            <person name="Cleenwerck I."/>
            <person name="Cnockaert M."/>
            <person name="Borremans W."/>
            <person name="Wieme A.D."/>
            <person name="De Vuyst L."/>
            <person name="Vandamme P."/>
        </authorList>
    </citation>
    <scope>NUCLEOTIDE SEQUENCE [LARGE SCALE GENOMIC DNA]</scope>
    <source>
        <strain evidence="5 7">LMG 23848</strain>
    </source>
</reference>
<dbReference type="RefSeq" id="WP_059023737.1">
    <property type="nucleotide sequence ID" value="NZ_JBNZCO010000001.1"/>
</dbReference>
<protein>
    <recommendedName>
        <fullName evidence="3">SsrA-binding protein</fullName>
    </recommendedName>
    <alternativeName>
        <fullName evidence="3">Small protein B</fullName>
    </alternativeName>
</protein>
<dbReference type="Proteomes" id="UP000068250">
    <property type="component" value="Chromosome I"/>
</dbReference>
<sequence>MSGKSGKSSKSTMISHGMVAQNRKARFNYAIKETVEAGLVLKGPEVKSLRLGRATIGEAFAGERNGELWLFNSYIPEYQGGVLSRFDSRAPRKLLMHRKQVQKFMGAIAKQGATLVPLDIHFNDRGLAKVTLGLGVGKKSVDKRQTVADRDWQRDKARLLRNKGKGDY</sequence>
<comment type="subcellular location">
    <subcellularLocation>
        <location evidence="3">Cytoplasm</location>
    </subcellularLocation>
    <text evidence="3">The tmRNA-SmpB complex associates with stalled 70S ribosomes.</text>
</comment>
<dbReference type="GO" id="GO:0070929">
    <property type="term" value="P:trans-translation"/>
    <property type="evidence" value="ECO:0007669"/>
    <property type="project" value="UniProtKB-UniRule"/>
</dbReference>
<dbReference type="EMBL" id="LN609302">
    <property type="protein sequence ID" value="CEF55882.1"/>
    <property type="molecule type" value="Genomic_DNA"/>
</dbReference>
<dbReference type="PANTHER" id="PTHR30308">
    <property type="entry name" value="TMRNA-BINDING COMPONENT OF TRANS-TRANSLATION TAGGING COMPLEX"/>
    <property type="match status" value="1"/>
</dbReference>
<dbReference type="GO" id="GO:0005829">
    <property type="term" value="C:cytosol"/>
    <property type="evidence" value="ECO:0007669"/>
    <property type="project" value="TreeGrafter"/>
</dbReference>
<evidence type="ECO:0000256" key="1">
    <source>
        <dbReference type="ARBA" id="ARBA00022490"/>
    </source>
</evidence>
<dbReference type="GO" id="GO:0003723">
    <property type="term" value="F:RNA binding"/>
    <property type="evidence" value="ECO:0007669"/>
    <property type="project" value="UniProtKB-UniRule"/>
</dbReference>
<evidence type="ECO:0000313" key="5">
    <source>
        <dbReference type="EMBL" id="NHO38210.1"/>
    </source>
</evidence>
<evidence type="ECO:0000313" key="4">
    <source>
        <dbReference type="EMBL" id="CEF55882.1"/>
    </source>
</evidence>
<organism evidence="4 6">
    <name type="scientific">Acetobacter ghanensis</name>
    <dbReference type="NCBI Taxonomy" id="431306"/>
    <lineage>
        <taxon>Bacteria</taxon>
        <taxon>Pseudomonadati</taxon>
        <taxon>Pseudomonadota</taxon>
        <taxon>Alphaproteobacteria</taxon>
        <taxon>Acetobacterales</taxon>
        <taxon>Acetobacteraceae</taxon>
        <taxon>Acetobacter</taxon>
    </lineage>
</organism>
<dbReference type="Proteomes" id="UP000657200">
    <property type="component" value="Unassembled WGS sequence"/>
</dbReference>
<keyword evidence="7" id="KW-1185">Reference proteome</keyword>
<dbReference type="NCBIfam" id="NF003843">
    <property type="entry name" value="PRK05422.1"/>
    <property type="match status" value="1"/>
</dbReference>
<dbReference type="InterPro" id="IPR020081">
    <property type="entry name" value="SsrA-bd_prot_CS"/>
</dbReference>
<accession>A0A0U5F4U7</accession>
<dbReference type="AlphaFoldDB" id="A0A0U5F4U7"/>
<dbReference type="PANTHER" id="PTHR30308:SF2">
    <property type="entry name" value="SSRA-BINDING PROTEIN"/>
    <property type="match status" value="1"/>
</dbReference>
<dbReference type="Gene3D" id="2.40.280.10">
    <property type="match status" value="1"/>
</dbReference>
<keyword evidence="2 3" id="KW-0694">RNA-binding</keyword>
<reference evidence="6" key="2">
    <citation type="submission" date="2014-09" db="EMBL/GenBank/DDBJ databases">
        <authorList>
            <person name="Illeghems K.G."/>
        </authorList>
    </citation>
    <scope>NUCLEOTIDE SEQUENCE [LARGE SCALE GENOMIC DNA]</scope>
    <source>
        <strain evidence="6">LMG 23848T</strain>
    </source>
</reference>
<dbReference type="OrthoDB" id="9805462at2"/>
<proteinExistence type="inferred from homology"/>
<dbReference type="EMBL" id="WOTE01000001">
    <property type="protein sequence ID" value="NHO38210.1"/>
    <property type="molecule type" value="Genomic_DNA"/>
</dbReference>
<keyword evidence="1 3" id="KW-0963">Cytoplasm</keyword>
<comment type="similarity">
    <text evidence="3">Belongs to the SmpB family.</text>
</comment>
<dbReference type="InterPro" id="IPR023620">
    <property type="entry name" value="SmpB"/>
</dbReference>
<dbReference type="GO" id="GO:0070930">
    <property type="term" value="P:trans-translation-dependent protein tagging"/>
    <property type="evidence" value="ECO:0007669"/>
    <property type="project" value="TreeGrafter"/>
</dbReference>
<evidence type="ECO:0000313" key="7">
    <source>
        <dbReference type="Proteomes" id="UP000657200"/>
    </source>
</evidence>
<evidence type="ECO:0000313" key="6">
    <source>
        <dbReference type="Proteomes" id="UP000068250"/>
    </source>
</evidence>
<reference evidence="4" key="1">
    <citation type="submission" date="2014-09" db="EMBL/GenBank/DDBJ databases">
        <authorList>
            <person name="Magalhaes I.L.F."/>
            <person name="Oliveira U."/>
            <person name="Santos F.R."/>
            <person name="Vidigal T.H.D.A."/>
            <person name="Brescovit A.D."/>
            <person name="Santos A.J."/>
        </authorList>
    </citation>
    <scope>NUCLEOTIDE SEQUENCE</scope>
    <source>
        <strain evidence="4">LMG 23848T</strain>
    </source>
</reference>
<dbReference type="PROSITE" id="PS01317">
    <property type="entry name" value="SSRP"/>
    <property type="match status" value="1"/>
</dbReference>
<dbReference type="Pfam" id="PF01668">
    <property type="entry name" value="SmpB"/>
    <property type="match status" value="1"/>
</dbReference>
<dbReference type="SUPFAM" id="SSF74982">
    <property type="entry name" value="Small protein B (SmpB)"/>
    <property type="match status" value="1"/>
</dbReference>
<dbReference type="PATRIC" id="fig|431306.5.peg.1699"/>
<dbReference type="HAMAP" id="MF_00023">
    <property type="entry name" value="SmpB"/>
    <property type="match status" value="1"/>
</dbReference>
<dbReference type="CDD" id="cd09294">
    <property type="entry name" value="SmpB"/>
    <property type="match status" value="1"/>
</dbReference>
<evidence type="ECO:0000256" key="3">
    <source>
        <dbReference type="HAMAP-Rule" id="MF_00023"/>
    </source>
</evidence>